<evidence type="ECO:0000256" key="7">
    <source>
        <dbReference type="ARBA" id="ARBA00035192"/>
    </source>
</evidence>
<gene>
    <name evidence="9" type="ORF">IWQ62_002254</name>
</gene>
<keyword evidence="5" id="KW-0496">Mitochondrion</keyword>
<protein>
    <recommendedName>
        <fullName evidence="7">Large ribosomal subunit protein mL40</fullName>
    </recommendedName>
</protein>
<comment type="similarity">
    <text evidence="2">Belongs to the mitochondrion-specific ribosomal protein mL40 family.</text>
</comment>
<dbReference type="GO" id="GO:0005739">
    <property type="term" value="C:mitochondrion"/>
    <property type="evidence" value="ECO:0007669"/>
    <property type="project" value="UniProtKB-SubCell"/>
</dbReference>
<evidence type="ECO:0000256" key="4">
    <source>
        <dbReference type="ARBA" id="ARBA00022980"/>
    </source>
</evidence>
<comment type="caution">
    <text evidence="9">The sequence shown here is derived from an EMBL/GenBank/DDBJ whole genome shotgun (WGS) entry which is preliminary data.</text>
</comment>
<dbReference type="Pfam" id="PF09812">
    <property type="entry name" value="MRP-L28"/>
    <property type="match status" value="1"/>
</dbReference>
<dbReference type="InterPro" id="IPR042831">
    <property type="entry name" value="Ribosomal_mL40_fung"/>
</dbReference>
<keyword evidence="3" id="KW-0809">Transit peptide</keyword>
<organism evidence="9 10">
    <name type="scientific">Dispira parvispora</name>
    <dbReference type="NCBI Taxonomy" id="1520584"/>
    <lineage>
        <taxon>Eukaryota</taxon>
        <taxon>Fungi</taxon>
        <taxon>Fungi incertae sedis</taxon>
        <taxon>Zoopagomycota</taxon>
        <taxon>Kickxellomycotina</taxon>
        <taxon>Dimargaritomycetes</taxon>
        <taxon>Dimargaritales</taxon>
        <taxon>Dimargaritaceae</taxon>
        <taxon>Dispira</taxon>
    </lineage>
</organism>
<comment type="subcellular location">
    <subcellularLocation>
        <location evidence="1">Mitochondrion</location>
    </subcellularLocation>
</comment>
<keyword evidence="10" id="KW-1185">Reference proteome</keyword>
<keyword evidence="4" id="KW-0689">Ribosomal protein</keyword>
<dbReference type="PANTHER" id="PTHR39150:SF1">
    <property type="entry name" value="LARGE RIBOSOMAL SUBUNIT PROTEIN ML40"/>
    <property type="match status" value="1"/>
</dbReference>
<evidence type="ECO:0000256" key="1">
    <source>
        <dbReference type="ARBA" id="ARBA00004173"/>
    </source>
</evidence>
<evidence type="ECO:0000256" key="8">
    <source>
        <dbReference type="SAM" id="MobiDB-lite"/>
    </source>
</evidence>
<dbReference type="OrthoDB" id="2098203at2759"/>
<dbReference type="GO" id="GO:1990904">
    <property type="term" value="C:ribonucleoprotein complex"/>
    <property type="evidence" value="ECO:0007669"/>
    <property type="project" value="UniProtKB-KW"/>
</dbReference>
<evidence type="ECO:0000256" key="5">
    <source>
        <dbReference type="ARBA" id="ARBA00023128"/>
    </source>
</evidence>
<evidence type="ECO:0000256" key="3">
    <source>
        <dbReference type="ARBA" id="ARBA00022946"/>
    </source>
</evidence>
<keyword evidence="6" id="KW-0687">Ribonucleoprotein</keyword>
<name>A0A9W8AX54_9FUNG</name>
<dbReference type="GO" id="GO:0032543">
    <property type="term" value="P:mitochondrial translation"/>
    <property type="evidence" value="ECO:0007669"/>
    <property type="project" value="InterPro"/>
</dbReference>
<dbReference type="EMBL" id="JANBPY010000453">
    <property type="protein sequence ID" value="KAJ1966783.1"/>
    <property type="molecule type" value="Genomic_DNA"/>
</dbReference>
<dbReference type="Gene3D" id="6.10.250.3440">
    <property type="match status" value="1"/>
</dbReference>
<dbReference type="PANTHER" id="PTHR39150">
    <property type="entry name" value="54S RIBOSOMAL PROTEIN L28, MITOCHONDRIAL"/>
    <property type="match status" value="1"/>
</dbReference>
<feature type="region of interest" description="Disordered" evidence="8">
    <location>
        <begin position="128"/>
        <end position="152"/>
    </location>
</feature>
<dbReference type="InterPro" id="IPR019192">
    <property type="entry name" value="Ribosomal_mL40"/>
</dbReference>
<sequence>MLGNIRQVGLARTRLAWIGRAAKPSGGKPIPYGAATHTSNDRRHDVIKKVLFDLPPRESILETGEDQARHETIERAWQLYVKNQTEQREKATRTKFERMQQAFEELRQTDYRLFKGAVNKDTTLTFPHGMKVPSETPPTSGWKYTYEPSSSS</sequence>
<dbReference type="GO" id="GO:0005840">
    <property type="term" value="C:ribosome"/>
    <property type="evidence" value="ECO:0007669"/>
    <property type="project" value="UniProtKB-KW"/>
</dbReference>
<evidence type="ECO:0000256" key="6">
    <source>
        <dbReference type="ARBA" id="ARBA00023274"/>
    </source>
</evidence>
<dbReference type="GO" id="GO:0003735">
    <property type="term" value="F:structural constituent of ribosome"/>
    <property type="evidence" value="ECO:0007669"/>
    <property type="project" value="InterPro"/>
</dbReference>
<dbReference type="Proteomes" id="UP001150925">
    <property type="component" value="Unassembled WGS sequence"/>
</dbReference>
<reference evidence="9" key="1">
    <citation type="submission" date="2022-07" db="EMBL/GenBank/DDBJ databases">
        <title>Phylogenomic reconstructions and comparative analyses of Kickxellomycotina fungi.</title>
        <authorList>
            <person name="Reynolds N.K."/>
            <person name="Stajich J.E."/>
            <person name="Barry K."/>
            <person name="Grigoriev I.V."/>
            <person name="Crous P."/>
            <person name="Smith M.E."/>
        </authorList>
    </citation>
    <scope>NUCLEOTIDE SEQUENCE</scope>
    <source>
        <strain evidence="9">RSA 1196</strain>
    </source>
</reference>
<evidence type="ECO:0000256" key="2">
    <source>
        <dbReference type="ARBA" id="ARBA00009360"/>
    </source>
</evidence>
<dbReference type="AlphaFoldDB" id="A0A9W8AX54"/>
<evidence type="ECO:0000313" key="10">
    <source>
        <dbReference type="Proteomes" id="UP001150925"/>
    </source>
</evidence>
<proteinExistence type="inferred from homology"/>
<accession>A0A9W8AX54</accession>
<evidence type="ECO:0000313" key="9">
    <source>
        <dbReference type="EMBL" id="KAJ1966783.1"/>
    </source>
</evidence>